<name>A0A2V4AYN7_9PSEU</name>
<dbReference type="SUPFAM" id="SSF100939">
    <property type="entry name" value="SPOC domain-like"/>
    <property type="match status" value="1"/>
</dbReference>
<keyword evidence="3" id="KW-0227">DNA damage</keyword>
<dbReference type="GO" id="GO:0006310">
    <property type="term" value="P:DNA recombination"/>
    <property type="evidence" value="ECO:0007669"/>
    <property type="project" value="UniProtKB-KW"/>
</dbReference>
<dbReference type="OrthoDB" id="9795084at2"/>
<dbReference type="AlphaFoldDB" id="A0A2V4AYN7"/>
<dbReference type="PIRSF" id="PIRSF006493">
    <property type="entry name" value="Prok_Ku"/>
    <property type="match status" value="1"/>
</dbReference>
<dbReference type="Proteomes" id="UP000249915">
    <property type="component" value="Unassembled WGS sequence"/>
</dbReference>
<organism evidence="5 6">
    <name type="scientific">Prauserella muralis</name>
    <dbReference type="NCBI Taxonomy" id="588067"/>
    <lineage>
        <taxon>Bacteria</taxon>
        <taxon>Bacillati</taxon>
        <taxon>Actinomycetota</taxon>
        <taxon>Actinomycetes</taxon>
        <taxon>Pseudonocardiales</taxon>
        <taxon>Pseudonocardiaceae</taxon>
        <taxon>Prauserella</taxon>
    </lineage>
</organism>
<comment type="caution">
    <text evidence="5">The sequence shown here is derived from an EMBL/GenBank/DDBJ whole genome shotgun (WGS) entry which is preliminary data.</text>
</comment>
<proteinExistence type="inferred from homology"/>
<dbReference type="InterPro" id="IPR016194">
    <property type="entry name" value="SPOC-like_C_dom_sf"/>
</dbReference>
<evidence type="ECO:0000313" key="6">
    <source>
        <dbReference type="Proteomes" id="UP000249915"/>
    </source>
</evidence>
<dbReference type="HAMAP" id="MF_01875">
    <property type="entry name" value="Prokaryotic_Ku"/>
    <property type="match status" value="1"/>
</dbReference>
<dbReference type="Gene3D" id="2.40.290.10">
    <property type="match status" value="1"/>
</dbReference>
<dbReference type="Pfam" id="PF02735">
    <property type="entry name" value="Ku"/>
    <property type="match status" value="1"/>
</dbReference>
<comment type="similarity">
    <text evidence="3">Belongs to the prokaryotic Ku family.</text>
</comment>
<evidence type="ECO:0000256" key="3">
    <source>
        <dbReference type="HAMAP-Rule" id="MF_01875"/>
    </source>
</evidence>
<keyword evidence="1 3" id="KW-0238">DNA-binding</keyword>
<gene>
    <name evidence="3" type="primary">ku</name>
    <name evidence="5" type="ORF">BAY60_11685</name>
</gene>
<keyword evidence="6" id="KW-1185">Reference proteome</keyword>
<dbReference type="GO" id="GO:0003690">
    <property type="term" value="F:double-stranded DNA binding"/>
    <property type="evidence" value="ECO:0007669"/>
    <property type="project" value="UniProtKB-UniRule"/>
</dbReference>
<evidence type="ECO:0000256" key="1">
    <source>
        <dbReference type="ARBA" id="ARBA00023125"/>
    </source>
</evidence>
<sequence>MRTVWKGTIGFGSFAIPVKAYSATGERSTGLTQVHTTDGGRVRYKRVCEVDEAEIPAEEIGKGYATPDGDVVVLTDEDLDSLPLPTAQSIQILGFVPPAQIDPLYFVKSYYLEPEIPALKPYVLLGEALQQAERVALVKVALRQRETLGALSVRGQVIMLDTMHWPDEIRAPDFPFLHTDVDLRVAEVRAAANMIENLSRDFVPGDYSDGYADALSALIEARHEGREVARPTAAVQDEGVAELLRALQESSQERADTDQAQAQERVERAQAAAGKAGAAAERATKAAGKARSAPRSKR</sequence>
<protein>
    <recommendedName>
        <fullName evidence="3">Non-homologous end joining protein Ku</fullName>
    </recommendedName>
</protein>
<dbReference type="InterPro" id="IPR009187">
    <property type="entry name" value="Prok_Ku"/>
</dbReference>
<dbReference type="PANTHER" id="PTHR41251">
    <property type="entry name" value="NON-HOMOLOGOUS END JOINING PROTEIN KU"/>
    <property type="match status" value="1"/>
</dbReference>
<keyword evidence="2 3" id="KW-0233">DNA recombination</keyword>
<dbReference type="NCBIfam" id="TIGR02772">
    <property type="entry name" value="Ku_bact"/>
    <property type="match status" value="1"/>
</dbReference>
<dbReference type="SMART" id="SM00559">
    <property type="entry name" value="Ku78"/>
    <property type="match status" value="1"/>
</dbReference>
<evidence type="ECO:0000256" key="4">
    <source>
        <dbReference type="SAM" id="MobiDB-lite"/>
    </source>
</evidence>
<evidence type="ECO:0000313" key="5">
    <source>
        <dbReference type="EMBL" id="PXY27131.1"/>
    </source>
</evidence>
<reference evidence="5 6" key="1">
    <citation type="submission" date="2016-07" db="EMBL/GenBank/DDBJ databases">
        <title>Draft genome sequence of Prauserella muralis DSM 45305, isolated from a mould-covered wall in an indoor environment.</title>
        <authorList>
            <person name="Ruckert C."/>
            <person name="Albersmeier A."/>
            <person name="Jiang C.-L."/>
            <person name="Jiang Y."/>
            <person name="Kalinowski J."/>
            <person name="Schneider O."/>
            <person name="Winkler A."/>
            <person name="Zotchev S.B."/>
        </authorList>
    </citation>
    <scope>NUCLEOTIDE SEQUENCE [LARGE SCALE GENOMIC DNA]</scope>
    <source>
        <strain evidence="5 6">DSM 45305</strain>
    </source>
</reference>
<feature type="region of interest" description="Disordered" evidence="4">
    <location>
        <begin position="249"/>
        <end position="298"/>
    </location>
</feature>
<feature type="compositionally biased region" description="Low complexity" evidence="4">
    <location>
        <begin position="259"/>
        <end position="291"/>
    </location>
</feature>
<comment type="function">
    <text evidence="3">With LigD forms a non-homologous end joining (NHEJ) DNA repair enzyme, which repairs dsDNA breaks with reduced fidelity. Binds linear dsDNA with 5'- and 3'- overhangs but not closed circular dsDNA nor ssDNA. Recruits and stimulates the ligase activity of LigD.</text>
</comment>
<evidence type="ECO:0000256" key="2">
    <source>
        <dbReference type="ARBA" id="ARBA00023172"/>
    </source>
</evidence>
<dbReference type="InterPro" id="IPR006164">
    <property type="entry name" value="DNA_bd_Ku70/Ku80"/>
</dbReference>
<accession>A0A2V4AYN7</accession>
<comment type="subunit">
    <text evidence="3">Homodimer. Interacts with LigD.</text>
</comment>
<dbReference type="PANTHER" id="PTHR41251:SF1">
    <property type="entry name" value="NON-HOMOLOGOUS END JOINING PROTEIN KU"/>
    <property type="match status" value="1"/>
</dbReference>
<dbReference type="EMBL" id="MASW01000002">
    <property type="protein sequence ID" value="PXY27131.1"/>
    <property type="molecule type" value="Genomic_DNA"/>
</dbReference>
<dbReference type="RefSeq" id="WP_112281133.1">
    <property type="nucleotide sequence ID" value="NZ_MASW01000002.1"/>
</dbReference>
<keyword evidence="3" id="KW-0234">DNA repair</keyword>
<dbReference type="GO" id="GO:0006303">
    <property type="term" value="P:double-strand break repair via nonhomologous end joining"/>
    <property type="evidence" value="ECO:0007669"/>
    <property type="project" value="UniProtKB-UniRule"/>
</dbReference>